<dbReference type="Gene3D" id="3.50.50.60">
    <property type="entry name" value="FAD/NAD(P)-binding domain"/>
    <property type="match status" value="1"/>
</dbReference>
<dbReference type="GO" id="GO:0016491">
    <property type="term" value="F:oxidoreductase activity"/>
    <property type="evidence" value="ECO:0007669"/>
    <property type="project" value="UniProtKB-KW"/>
</dbReference>
<dbReference type="KEGG" id="ptkz:JDV02_008039"/>
<evidence type="ECO:0000259" key="4">
    <source>
        <dbReference type="Pfam" id="PF01494"/>
    </source>
</evidence>
<dbReference type="PANTHER" id="PTHR46865">
    <property type="entry name" value="OXIDOREDUCTASE-RELATED"/>
    <property type="match status" value="1"/>
</dbReference>
<name>A0A9Q8QJE4_9HYPO</name>
<dbReference type="Proteomes" id="UP000829364">
    <property type="component" value="Chromosome 8"/>
</dbReference>
<protein>
    <recommendedName>
        <fullName evidence="4">FAD-binding domain-containing protein</fullName>
    </recommendedName>
</protein>
<keyword evidence="2" id="KW-0274">FAD</keyword>
<dbReference type="GeneID" id="72069987"/>
<reference evidence="5" key="1">
    <citation type="submission" date="2021-11" db="EMBL/GenBank/DDBJ databases">
        <title>Purpureocillium_takamizusanense_genome.</title>
        <authorList>
            <person name="Nguyen N.-H."/>
        </authorList>
    </citation>
    <scope>NUCLEOTIDE SEQUENCE</scope>
    <source>
        <strain evidence="5">PT3</strain>
    </source>
</reference>
<evidence type="ECO:0000313" key="6">
    <source>
        <dbReference type="Proteomes" id="UP000829364"/>
    </source>
</evidence>
<dbReference type="EMBL" id="CP086361">
    <property type="protein sequence ID" value="UNI22119.1"/>
    <property type="molecule type" value="Genomic_DNA"/>
</dbReference>
<dbReference type="Pfam" id="PF01494">
    <property type="entry name" value="FAD_binding_3"/>
    <property type="match status" value="1"/>
</dbReference>
<organism evidence="5 6">
    <name type="scientific">Purpureocillium takamizusanense</name>
    <dbReference type="NCBI Taxonomy" id="2060973"/>
    <lineage>
        <taxon>Eukaryota</taxon>
        <taxon>Fungi</taxon>
        <taxon>Dikarya</taxon>
        <taxon>Ascomycota</taxon>
        <taxon>Pezizomycotina</taxon>
        <taxon>Sordariomycetes</taxon>
        <taxon>Hypocreomycetidae</taxon>
        <taxon>Hypocreales</taxon>
        <taxon>Ophiocordycipitaceae</taxon>
        <taxon>Purpureocillium</taxon>
    </lineage>
</organism>
<feature type="domain" description="FAD-binding" evidence="4">
    <location>
        <begin position="66"/>
        <end position="423"/>
    </location>
</feature>
<dbReference type="RefSeq" id="XP_047845600.1">
    <property type="nucleotide sequence ID" value="XM_047989597.1"/>
</dbReference>
<gene>
    <name evidence="5" type="ORF">JDV02_008039</name>
</gene>
<keyword evidence="3" id="KW-0560">Oxidoreductase</keyword>
<evidence type="ECO:0000256" key="2">
    <source>
        <dbReference type="ARBA" id="ARBA00022827"/>
    </source>
</evidence>
<sequence>MEYLSQYMFSCTRSGLKAQYMTISRLSLRQRAFKPHGRTFGTRTAQQTLTYGQSTTLQSSLAMPLDILIVGAGICGPALAILLQNSDPSHDIKIIERSPSLRAAGQQIDLRGEGIEVLRKMGLLDDIKSHCVDETGLEIVDSSGNPTTRFGINPAGERRRTLTSEYEIMRGDVVKTLYEASLEQNTRLKADRGSKGGITYEFGKTLTDLSENPGGVKVTFSDGQKGQYDLVVAADGQGSRTRRLAFGEDVSNASFKSVGVHAAYYSIPRIEGEESLAKAYSALDRRLLVTRTSSRPVTQVLLFTMKGSEKLRQSYKESIEKQKEAFAEVFRDAGWQTDRVLTGMTACSDFYAHEVGQIKMKHLYKGRVALLGDAGYCPSPFTGMGTTGCLVGAYILAGELARNRSSVPDALQTYERIMQPLANGFQQMPTSALGIFFPSTKIGVWMLRKLLWAVSTIDRNAPVQQGNAKCNLPDYPELNL</sequence>
<evidence type="ECO:0000256" key="1">
    <source>
        <dbReference type="ARBA" id="ARBA00022630"/>
    </source>
</evidence>
<dbReference type="AlphaFoldDB" id="A0A9Q8QJE4"/>
<accession>A0A9Q8QJE4</accession>
<dbReference type="SUPFAM" id="SSF51905">
    <property type="entry name" value="FAD/NAD(P)-binding domain"/>
    <property type="match status" value="1"/>
</dbReference>
<keyword evidence="1" id="KW-0285">Flavoprotein</keyword>
<proteinExistence type="predicted"/>
<dbReference type="OrthoDB" id="655030at2759"/>
<dbReference type="InterPro" id="IPR051704">
    <property type="entry name" value="FAD_aromatic-hydroxylase"/>
</dbReference>
<evidence type="ECO:0000256" key="3">
    <source>
        <dbReference type="ARBA" id="ARBA00023002"/>
    </source>
</evidence>
<dbReference type="InterPro" id="IPR036188">
    <property type="entry name" value="FAD/NAD-bd_sf"/>
</dbReference>
<dbReference type="PRINTS" id="PR00420">
    <property type="entry name" value="RNGMNOXGNASE"/>
</dbReference>
<keyword evidence="6" id="KW-1185">Reference proteome</keyword>
<dbReference type="GO" id="GO:0071949">
    <property type="term" value="F:FAD binding"/>
    <property type="evidence" value="ECO:0007669"/>
    <property type="project" value="InterPro"/>
</dbReference>
<dbReference type="PANTHER" id="PTHR46865:SF7">
    <property type="entry name" value="MONOOXYGENASE, PUTATIVE (AFU_ORTHOLOGUE AFUA_8G07040)-RELATED"/>
    <property type="match status" value="1"/>
</dbReference>
<dbReference type="InterPro" id="IPR002938">
    <property type="entry name" value="FAD-bd"/>
</dbReference>
<evidence type="ECO:0000313" key="5">
    <source>
        <dbReference type="EMBL" id="UNI22119.1"/>
    </source>
</evidence>